<feature type="domain" description="Trs120/TRAPPC9 N-terminal" evidence="1">
    <location>
        <begin position="9"/>
        <end position="102"/>
    </location>
</feature>
<gene>
    <name evidence="2" type="ORF">AAHA92_08911</name>
</gene>
<keyword evidence="3" id="KW-1185">Reference proteome</keyword>
<proteinExistence type="predicted"/>
<accession>A0ABD1HPS1</accession>
<reference evidence="2 3" key="1">
    <citation type="submission" date="2024-06" db="EMBL/GenBank/DDBJ databases">
        <title>A chromosome level genome sequence of Diviner's sage (Salvia divinorum).</title>
        <authorList>
            <person name="Ford S.A."/>
            <person name="Ro D.-K."/>
            <person name="Ness R.W."/>
            <person name="Phillips M.A."/>
        </authorList>
    </citation>
    <scope>NUCLEOTIDE SEQUENCE [LARGE SCALE GENOMIC DNA]</scope>
    <source>
        <strain evidence="2">SAF-2024a</strain>
        <tissue evidence="2">Leaf</tissue>
    </source>
</reference>
<evidence type="ECO:0000259" key="1">
    <source>
        <dbReference type="Pfam" id="PF08626"/>
    </source>
</evidence>
<dbReference type="InterPro" id="IPR013935">
    <property type="entry name" value="Trs120_TRAPPC9"/>
</dbReference>
<evidence type="ECO:0000313" key="3">
    <source>
        <dbReference type="Proteomes" id="UP001567538"/>
    </source>
</evidence>
<dbReference type="InterPro" id="IPR058563">
    <property type="entry name" value="Trs120_TRAPPC9_N"/>
</dbReference>
<dbReference type="PANTHER" id="PTHR21512">
    <property type="entry name" value="TRAFFICKING PROTEIN PARTICLE COMPLEX SUBUNIT 9"/>
    <property type="match status" value="1"/>
</dbReference>
<organism evidence="2 3">
    <name type="scientific">Salvia divinorum</name>
    <name type="common">Maria pastora</name>
    <name type="synonym">Diviner's sage</name>
    <dbReference type="NCBI Taxonomy" id="28513"/>
    <lineage>
        <taxon>Eukaryota</taxon>
        <taxon>Viridiplantae</taxon>
        <taxon>Streptophyta</taxon>
        <taxon>Embryophyta</taxon>
        <taxon>Tracheophyta</taxon>
        <taxon>Spermatophyta</taxon>
        <taxon>Magnoliopsida</taxon>
        <taxon>eudicotyledons</taxon>
        <taxon>Gunneridae</taxon>
        <taxon>Pentapetalae</taxon>
        <taxon>asterids</taxon>
        <taxon>lamiids</taxon>
        <taxon>Lamiales</taxon>
        <taxon>Lamiaceae</taxon>
        <taxon>Nepetoideae</taxon>
        <taxon>Mentheae</taxon>
        <taxon>Salviinae</taxon>
        <taxon>Salvia</taxon>
        <taxon>Salvia subgen. Calosphace</taxon>
    </lineage>
</organism>
<comment type="caution">
    <text evidence="2">The sequence shown here is derived from an EMBL/GenBank/DDBJ whole genome shotgun (WGS) entry which is preliminary data.</text>
</comment>
<dbReference type="EMBL" id="JBEAFC010000004">
    <property type="protein sequence ID" value="KAL1558445.1"/>
    <property type="molecule type" value="Genomic_DNA"/>
</dbReference>
<dbReference type="GO" id="GO:0005794">
    <property type="term" value="C:Golgi apparatus"/>
    <property type="evidence" value="ECO:0007669"/>
    <property type="project" value="UniProtKB-SubCell"/>
</dbReference>
<dbReference type="Pfam" id="PF08626">
    <property type="entry name" value="TRAPPC9-Trs120"/>
    <property type="match status" value="1"/>
</dbReference>
<protein>
    <submittedName>
        <fullName evidence="2">Trafficking protein particle complex II-specific subunit 120</fullName>
    </submittedName>
</protein>
<sequence length="156" mass="17147">MEPGASIETSSMIRVAVIPISDVIRLLLRVYAAMLLRHHTVSLNSISSFYTEHQKSSFAHQPWGSGSLRFKFIFGGSPSSPWKDFQSNRKILADIGICHCPSAPISAPSPINSPPLVRPILPHSSSDASPSARGTRRDNSGCIYTIRERHFFGITD</sequence>
<evidence type="ECO:0000313" key="2">
    <source>
        <dbReference type="EMBL" id="KAL1558445.1"/>
    </source>
</evidence>
<name>A0ABD1HPS1_SALDI</name>
<dbReference type="Proteomes" id="UP001567538">
    <property type="component" value="Unassembled WGS sequence"/>
</dbReference>
<dbReference type="PANTHER" id="PTHR21512:SF5">
    <property type="entry name" value="TRAFFICKING PROTEIN PARTICLE COMPLEX SUBUNIT 9"/>
    <property type="match status" value="1"/>
</dbReference>
<dbReference type="AlphaFoldDB" id="A0ABD1HPS1"/>